<keyword evidence="3" id="KW-1185">Reference proteome</keyword>
<gene>
    <name evidence="2" type="ORF">MIZ03_4361</name>
</gene>
<dbReference type="EMBL" id="AP024238">
    <property type="protein sequence ID" value="BCO29438.1"/>
    <property type="molecule type" value="Genomic_DNA"/>
</dbReference>
<organism evidence="2 3">
    <name type="scientific">Rhodoferax lithotrophicus</name>
    <dbReference type="NCBI Taxonomy" id="2798804"/>
    <lineage>
        <taxon>Bacteria</taxon>
        <taxon>Pseudomonadati</taxon>
        <taxon>Pseudomonadota</taxon>
        <taxon>Betaproteobacteria</taxon>
        <taxon>Burkholderiales</taxon>
        <taxon>Comamonadaceae</taxon>
        <taxon>Rhodoferax</taxon>
    </lineage>
</organism>
<evidence type="ECO:0000256" key="1">
    <source>
        <dbReference type="SAM" id="Phobius"/>
    </source>
</evidence>
<dbReference type="RefSeq" id="WP_223905467.1">
    <property type="nucleotide sequence ID" value="NZ_AP024238.1"/>
</dbReference>
<keyword evidence="1" id="KW-0472">Membrane</keyword>
<proteinExistence type="predicted"/>
<reference evidence="2 3" key="1">
    <citation type="journal article" date="2021" name="Microbiol. Spectr.">
        <title>A Single Bacterium Capable of Oxidation and Reduction of Iron at Circumneutral pH.</title>
        <authorList>
            <person name="Kato S."/>
            <person name="Ohkuma M."/>
        </authorList>
    </citation>
    <scope>NUCLEOTIDE SEQUENCE [LARGE SCALE GENOMIC DNA]</scope>
    <source>
        <strain evidence="2 3">MIZ03</strain>
    </source>
</reference>
<name>A0ABN6DGX2_9BURK</name>
<sequence length="103" mass="11204">MVESIFLFLINPPSRLRMCGALLSGVSTGLIVIGLYLRIGIVAADIIRSKAKIDGGDMTLASLYPGLPTWCIPESPSAFFMLLVLFCCGVYAQLVAKKFNKYL</sequence>
<feature type="transmembrane region" description="Helical" evidence="1">
    <location>
        <begin position="21"/>
        <end position="39"/>
    </location>
</feature>
<keyword evidence="1" id="KW-1133">Transmembrane helix</keyword>
<evidence type="ECO:0000313" key="2">
    <source>
        <dbReference type="EMBL" id="BCO29438.1"/>
    </source>
</evidence>
<keyword evidence="1" id="KW-0812">Transmembrane</keyword>
<protein>
    <submittedName>
        <fullName evidence="2">Uncharacterized protein</fullName>
    </submittedName>
</protein>
<dbReference type="Proteomes" id="UP000824366">
    <property type="component" value="Chromosome"/>
</dbReference>
<evidence type="ECO:0000313" key="3">
    <source>
        <dbReference type="Proteomes" id="UP000824366"/>
    </source>
</evidence>
<feature type="transmembrane region" description="Helical" evidence="1">
    <location>
        <begin position="77"/>
        <end position="96"/>
    </location>
</feature>
<accession>A0ABN6DGX2</accession>